<dbReference type="PANTHER" id="PTHR12526">
    <property type="entry name" value="GLYCOSYLTRANSFERASE"/>
    <property type="match status" value="1"/>
</dbReference>
<dbReference type="PANTHER" id="PTHR12526:SF630">
    <property type="entry name" value="GLYCOSYLTRANSFERASE"/>
    <property type="match status" value="1"/>
</dbReference>
<dbReference type="GO" id="GO:0016740">
    <property type="term" value="F:transferase activity"/>
    <property type="evidence" value="ECO:0007669"/>
    <property type="project" value="UniProtKB-KW"/>
</dbReference>
<dbReference type="AlphaFoldDB" id="A0A1M5EMU0"/>
<dbReference type="Proteomes" id="UP000184346">
    <property type="component" value="Unassembled WGS sequence"/>
</dbReference>
<dbReference type="STRING" id="1121942.SAMN02745148_03573"/>
<gene>
    <name evidence="1" type="ORF">SAMN02745148_03573</name>
</gene>
<keyword evidence="2" id="KW-1185">Reference proteome</keyword>
<name>A0A1M5EMU0_9GAMM</name>
<evidence type="ECO:0000313" key="2">
    <source>
        <dbReference type="Proteomes" id="UP000184346"/>
    </source>
</evidence>
<sequence>MVTSSGTRSGGLTGPRVGHLVSLKNLGGIERSFSQFFERYANEYDHHVLKQTDDVHPFLEAKISFCEPERIHGIKGPRGIKIPRILDGLRERYQRKLLRDLGIEAILVWGKIVNHPLVFPERMPVVHYERGSAWLVEEQSALRHYLDRLDGLVCNSYAAHRFLQLKWGVSSELPSRVIYNTTRLPQHHSTHLAGRFRLGFAGRLIALKAPMVALEAFAELKAACPYAELWIAGEGPQEVVLRRYVERWGLQGSVRFCGLVDDMSAFYSELDAFICPSWREPFGNVAQEALAHGLPTLVGNVDGLAEQVTHGENGVVLPPKRQRSELGRYGKECLHGPDEVYSPDRDAIVQAGIMEPCEIAVVLKEWAESPELRARMGRNARARVERDFNLDNYGHELVDFMASIVAKNHY</sequence>
<dbReference type="Gene3D" id="3.40.50.2000">
    <property type="entry name" value="Glycogen Phosphorylase B"/>
    <property type="match status" value="1"/>
</dbReference>
<dbReference type="SUPFAM" id="SSF53756">
    <property type="entry name" value="UDP-Glycosyltransferase/glycogen phosphorylase"/>
    <property type="match status" value="1"/>
</dbReference>
<dbReference type="Pfam" id="PF13692">
    <property type="entry name" value="Glyco_trans_1_4"/>
    <property type="match status" value="1"/>
</dbReference>
<protein>
    <submittedName>
        <fullName evidence="1">Glycosyltransferase involved in cell wall bisynthesis</fullName>
    </submittedName>
</protein>
<keyword evidence="1" id="KW-0808">Transferase</keyword>
<proteinExistence type="predicted"/>
<organism evidence="1 2">
    <name type="scientific">Modicisalibacter ilicicola DSM 19980</name>
    <dbReference type="NCBI Taxonomy" id="1121942"/>
    <lineage>
        <taxon>Bacteria</taxon>
        <taxon>Pseudomonadati</taxon>
        <taxon>Pseudomonadota</taxon>
        <taxon>Gammaproteobacteria</taxon>
        <taxon>Oceanospirillales</taxon>
        <taxon>Halomonadaceae</taxon>
        <taxon>Modicisalibacter</taxon>
    </lineage>
</organism>
<dbReference type="RefSeq" id="WP_175547006.1">
    <property type="nucleotide sequence ID" value="NZ_FQUJ01000024.1"/>
</dbReference>
<evidence type="ECO:0000313" key="1">
    <source>
        <dbReference type="EMBL" id="SHF80603.1"/>
    </source>
</evidence>
<reference evidence="1 2" key="1">
    <citation type="submission" date="2016-11" db="EMBL/GenBank/DDBJ databases">
        <authorList>
            <person name="Jaros S."/>
            <person name="Januszkiewicz K."/>
            <person name="Wedrychowicz H."/>
        </authorList>
    </citation>
    <scope>NUCLEOTIDE SEQUENCE [LARGE SCALE GENOMIC DNA]</scope>
    <source>
        <strain evidence="1 2">DSM 19980</strain>
    </source>
</reference>
<dbReference type="CDD" id="cd03801">
    <property type="entry name" value="GT4_PimA-like"/>
    <property type="match status" value="1"/>
</dbReference>
<dbReference type="EMBL" id="FQUJ01000024">
    <property type="protein sequence ID" value="SHF80603.1"/>
    <property type="molecule type" value="Genomic_DNA"/>
</dbReference>
<accession>A0A1M5EMU0</accession>